<feature type="compositionally biased region" description="Polar residues" evidence="1">
    <location>
        <begin position="283"/>
        <end position="295"/>
    </location>
</feature>
<reference evidence="2 3" key="1">
    <citation type="submission" date="2020-08" db="EMBL/GenBank/DDBJ databases">
        <title>Genomic Encyclopedia of Type Strains, Phase III (KMG-III): the genomes of soil and plant-associated and newly described type strains.</title>
        <authorList>
            <person name="Whitman W."/>
        </authorList>
    </citation>
    <scope>NUCLEOTIDE SEQUENCE [LARGE SCALE GENOMIC DNA]</scope>
    <source>
        <strain evidence="2 3">CECT 4462</strain>
    </source>
</reference>
<evidence type="ECO:0000313" key="3">
    <source>
        <dbReference type="Proteomes" id="UP000549250"/>
    </source>
</evidence>
<evidence type="ECO:0000256" key="1">
    <source>
        <dbReference type="SAM" id="MobiDB-lite"/>
    </source>
</evidence>
<organism evidence="2 3">
    <name type="scientific">Azomonas macrocytogenes</name>
    <name type="common">Azotobacter macrocytogenes</name>
    <dbReference type="NCBI Taxonomy" id="69962"/>
    <lineage>
        <taxon>Bacteria</taxon>
        <taxon>Pseudomonadati</taxon>
        <taxon>Pseudomonadota</taxon>
        <taxon>Gammaproteobacteria</taxon>
        <taxon>Pseudomonadales</taxon>
        <taxon>Pseudomonadaceae</taxon>
        <taxon>Azomonas</taxon>
    </lineage>
</organism>
<dbReference type="SUPFAM" id="SSF56112">
    <property type="entry name" value="Protein kinase-like (PK-like)"/>
    <property type="match status" value="1"/>
</dbReference>
<comment type="caution">
    <text evidence="2">The sequence shown here is derived from an EMBL/GenBank/DDBJ whole genome shotgun (WGS) entry which is preliminary data.</text>
</comment>
<dbReference type="RefSeq" id="WP_183167097.1">
    <property type="nucleotide sequence ID" value="NZ_JACHXI010000013.1"/>
</dbReference>
<dbReference type="GO" id="GO:0016740">
    <property type="term" value="F:transferase activity"/>
    <property type="evidence" value="ECO:0007669"/>
    <property type="project" value="UniProtKB-KW"/>
</dbReference>
<dbReference type="InterPro" id="IPR011009">
    <property type="entry name" value="Kinase-like_dom_sf"/>
</dbReference>
<feature type="compositionally biased region" description="Polar residues" evidence="1">
    <location>
        <begin position="261"/>
        <end position="272"/>
    </location>
</feature>
<evidence type="ECO:0000313" key="2">
    <source>
        <dbReference type="EMBL" id="MBB3104206.1"/>
    </source>
</evidence>
<dbReference type="Pfam" id="PF06293">
    <property type="entry name" value="Kdo"/>
    <property type="match status" value="1"/>
</dbReference>
<dbReference type="AlphaFoldDB" id="A0A839T6X9"/>
<dbReference type="Proteomes" id="UP000549250">
    <property type="component" value="Unassembled WGS sequence"/>
</dbReference>
<sequence length="301" mass="34338">MGKAPTTAGQLLHISPFDQWLTIPGEWVEPPNVKRGGVSGVQRLHCSDGRLLYSKQQTNYCYRSLRHPLGEPTILRENRALLAFAALGIGVPQVVYCGVRLIEKHRDALLITVALEGFDSLKACYERGDQLQWSAALKEHIFRQLGRMLSRLHRARWQHGALYDNHVFLRVRPDQSIELALLDLEKSRRRLSRRLAERHDMSKLRRHSAWGEDEWRWLWQGYRETVTAELETRERTTCAPYSICENSASSHYSASSPSSVLPPQNGTVQLSPSFPPVHPPTGHPSQKPYQRQATKSIHGGW</sequence>
<keyword evidence="3" id="KW-1185">Reference proteome</keyword>
<proteinExistence type="predicted"/>
<gene>
    <name evidence="2" type="ORF">FHR87_002621</name>
</gene>
<dbReference type="EMBL" id="JACHXI010000013">
    <property type="protein sequence ID" value="MBB3104206.1"/>
    <property type="molecule type" value="Genomic_DNA"/>
</dbReference>
<feature type="compositionally biased region" description="Pro residues" evidence="1">
    <location>
        <begin position="273"/>
        <end position="282"/>
    </location>
</feature>
<keyword evidence="2" id="KW-0808">Transferase</keyword>
<protein>
    <submittedName>
        <fullName evidence="2">tRNA A-37 threonylcarbamoyl transferase component Bud32</fullName>
    </submittedName>
</protein>
<feature type="region of interest" description="Disordered" evidence="1">
    <location>
        <begin position="252"/>
        <end position="301"/>
    </location>
</feature>
<name>A0A839T6X9_AZOMA</name>
<accession>A0A839T6X9</accession>